<keyword evidence="2" id="KW-1185">Reference proteome</keyword>
<gene>
    <name evidence="1" type="ORF">AUR04nite_34060</name>
</gene>
<sequence>MYSNGRVQFNKVMYSLTTRMATRTVVIQWSPEEIFFATSDGEVFAVFDWPQPGVKHVGMKSAKHVFG</sequence>
<dbReference type="EMBL" id="BJNY01000030">
    <property type="protein sequence ID" value="GED07874.1"/>
    <property type="molecule type" value="Genomic_DNA"/>
</dbReference>
<dbReference type="AlphaFoldDB" id="A0A4Y4DVK6"/>
<name>A0A4Y4DVK6_GLUUR</name>
<accession>A0A4Y4DVK6</accession>
<evidence type="ECO:0000313" key="1">
    <source>
        <dbReference type="EMBL" id="GED07874.1"/>
    </source>
</evidence>
<reference evidence="1 2" key="1">
    <citation type="submission" date="2019-06" db="EMBL/GenBank/DDBJ databases">
        <title>Whole genome shotgun sequence of Glutamicibacter uratoxydans NBRC 15515.</title>
        <authorList>
            <person name="Hosoyama A."/>
            <person name="Uohara A."/>
            <person name="Ohji S."/>
            <person name="Ichikawa N."/>
        </authorList>
    </citation>
    <scope>NUCLEOTIDE SEQUENCE [LARGE SCALE GENOMIC DNA]</scope>
    <source>
        <strain evidence="1 2">NBRC 15515</strain>
    </source>
</reference>
<dbReference type="Proteomes" id="UP000316612">
    <property type="component" value="Unassembled WGS sequence"/>
</dbReference>
<protein>
    <recommendedName>
        <fullName evidence="3">Anaphase-promoting complex subunit 4 WD40 domain-containing protein</fullName>
    </recommendedName>
</protein>
<evidence type="ECO:0000313" key="2">
    <source>
        <dbReference type="Proteomes" id="UP000316612"/>
    </source>
</evidence>
<organism evidence="1 2">
    <name type="scientific">Glutamicibacter uratoxydans</name>
    <name type="common">Arthrobacter uratoxydans</name>
    <dbReference type="NCBI Taxonomy" id="43667"/>
    <lineage>
        <taxon>Bacteria</taxon>
        <taxon>Bacillati</taxon>
        <taxon>Actinomycetota</taxon>
        <taxon>Actinomycetes</taxon>
        <taxon>Micrococcales</taxon>
        <taxon>Micrococcaceae</taxon>
        <taxon>Glutamicibacter</taxon>
    </lineage>
</organism>
<evidence type="ECO:0008006" key="3">
    <source>
        <dbReference type="Google" id="ProtNLM"/>
    </source>
</evidence>
<proteinExistence type="predicted"/>
<comment type="caution">
    <text evidence="1">The sequence shown here is derived from an EMBL/GenBank/DDBJ whole genome shotgun (WGS) entry which is preliminary data.</text>
</comment>